<name>A0A1B3CUG2_PSEFL</name>
<dbReference type="AlphaFoldDB" id="A0A1B3CUG2"/>
<protein>
    <submittedName>
        <fullName evidence="6">O-antigen ligase family protein</fullName>
    </submittedName>
</protein>
<dbReference type="Proteomes" id="UP000593833">
    <property type="component" value="Chromosome"/>
</dbReference>
<reference evidence="6 7" key="1">
    <citation type="submission" date="2020-10" db="EMBL/GenBank/DDBJ databases">
        <title>Complete genome sequence of a novel Pseudomonas fluorescens strain isolated from the flower of kumarahou (Pomaderris kumeraho).</title>
        <authorList>
            <person name="Summers M.C."/>
            <person name="Nowak V."/>
            <person name="Fairhurst M.J."/>
            <person name="Owen J.G."/>
            <person name="Gerth M.L."/>
            <person name="Patrick W.M."/>
        </authorList>
    </citation>
    <scope>NUCLEOTIDE SEQUENCE [LARGE SCALE GENOMIC DNA]</scope>
    <source>
        <strain evidence="6 7">KF1</strain>
    </source>
</reference>
<dbReference type="EMBL" id="CP063233">
    <property type="protein sequence ID" value="QOU07700.1"/>
    <property type="molecule type" value="Genomic_DNA"/>
</dbReference>
<dbReference type="InterPro" id="IPR007016">
    <property type="entry name" value="O-antigen_ligase-rel_domated"/>
</dbReference>
<dbReference type="Pfam" id="PF04932">
    <property type="entry name" value="Wzy_C"/>
    <property type="match status" value="1"/>
</dbReference>
<evidence type="ECO:0000313" key="7">
    <source>
        <dbReference type="Proteomes" id="UP000593833"/>
    </source>
</evidence>
<keyword evidence="2" id="KW-0812">Transmembrane</keyword>
<evidence type="ECO:0000256" key="3">
    <source>
        <dbReference type="ARBA" id="ARBA00022989"/>
    </source>
</evidence>
<sequence>MMLSQARLTLYLPLTFFALPLALSNNLSQPLALLLLMPFVVYAARGFTRAAALLALVVASSVLQVLVSSGSKISLYQFLRSGIPFFYFVLLLAGYSYALANVEKIARAHSFNYRRIIERAIYIFALGQLLQVSLYGVGIDLTNAASKSSDEVGRIMLFPTSSAVLLFFYACCQRKIALMLILAVTLLAAGSKTILAAMAVMILLSAITQRKLKSLAVLVVAIGALGTLTFYASPLAVSRFATYLFEEKGEDVTRAFEISHAKASFLENPATVFLGNGLAKQLTPGVPTNDERWFENSKFDIENGYWGVLAKLGVVGVVLFGLLFSALPRNPVSLAVGAILLIFSFKTSYQFFTTFDGSYLLVWSMFIGLLNKAAPVRQAVSLPALPTHTLLRQAGS</sequence>
<evidence type="ECO:0000256" key="1">
    <source>
        <dbReference type="ARBA" id="ARBA00004141"/>
    </source>
</evidence>
<comment type="subcellular location">
    <subcellularLocation>
        <location evidence="1">Membrane</location>
        <topology evidence="1">Multi-pass membrane protein</topology>
    </subcellularLocation>
</comment>
<evidence type="ECO:0000256" key="4">
    <source>
        <dbReference type="ARBA" id="ARBA00023136"/>
    </source>
</evidence>
<keyword evidence="6" id="KW-0436">Ligase</keyword>
<evidence type="ECO:0000256" key="2">
    <source>
        <dbReference type="ARBA" id="ARBA00022692"/>
    </source>
</evidence>
<dbReference type="RefSeq" id="WP_069076444.1">
    <property type="nucleotide sequence ID" value="NZ_CP015637.1"/>
</dbReference>
<feature type="domain" description="O-antigen ligase-related" evidence="5">
    <location>
        <begin position="178"/>
        <end position="320"/>
    </location>
</feature>
<keyword evidence="3" id="KW-1133">Transmembrane helix</keyword>
<keyword evidence="4" id="KW-0472">Membrane</keyword>
<evidence type="ECO:0000313" key="6">
    <source>
        <dbReference type="EMBL" id="QOU07700.1"/>
    </source>
</evidence>
<gene>
    <name evidence="6" type="ORF">IM720_13540</name>
</gene>
<dbReference type="GO" id="GO:0016874">
    <property type="term" value="F:ligase activity"/>
    <property type="evidence" value="ECO:0007669"/>
    <property type="project" value="UniProtKB-KW"/>
</dbReference>
<proteinExistence type="predicted"/>
<dbReference type="OrthoDB" id="6793750at2"/>
<evidence type="ECO:0000259" key="5">
    <source>
        <dbReference type="Pfam" id="PF04932"/>
    </source>
</evidence>
<organism evidence="6 7">
    <name type="scientific">Pseudomonas fluorescens</name>
    <dbReference type="NCBI Taxonomy" id="294"/>
    <lineage>
        <taxon>Bacteria</taxon>
        <taxon>Pseudomonadati</taxon>
        <taxon>Pseudomonadota</taxon>
        <taxon>Gammaproteobacteria</taxon>
        <taxon>Pseudomonadales</taxon>
        <taxon>Pseudomonadaceae</taxon>
        <taxon>Pseudomonas</taxon>
    </lineage>
</organism>
<accession>A0A1B3CUG2</accession>
<dbReference type="GO" id="GO:0016020">
    <property type="term" value="C:membrane"/>
    <property type="evidence" value="ECO:0007669"/>
    <property type="project" value="UniProtKB-SubCell"/>
</dbReference>